<sequence length="77" mass="8689">MYAHLNSMNVVKGYVVRQGEIIGRVGSTGISTGPHLHFQVEDLKGKTYDPGVYLDNIKYAYNLDYIPEEFKTYMGGK</sequence>
<organism evidence="2">
    <name type="scientific">bioreactor metagenome</name>
    <dbReference type="NCBI Taxonomy" id="1076179"/>
    <lineage>
        <taxon>unclassified sequences</taxon>
        <taxon>metagenomes</taxon>
        <taxon>ecological metagenomes</taxon>
    </lineage>
</organism>
<dbReference type="Gene3D" id="2.70.70.10">
    <property type="entry name" value="Glucose Permease (Domain IIA)"/>
    <property type="match status" value="1"/>
</dbReference>
<accession>A0A645FWK4</accession>
<gene>
    <name evidence="2" type="ORF">SDC9_166273</name>
</gene>
<dbReference type="InterPro" id="IPR011055">
    <property type="entry name" value="Dup_hybrid_motif"/>
</dbReference>
<reference evidence="2" key="1">
    <citation type="submission" date="2019-08" db="EMBL/GenBank/DDBJ databases">
        <authorList>
            <person name="Kucharzyk K."/>
            <person name="Murdoch R.W."/>
            <person name="Higgins S."/>
            <person name="Loffler F."/>
        </authorList>
    </citation>
    <scope>NUCLEOTIDE SEQUENCE</scope>
</reference>
<comment type="caution">
    <text evidence="2">The sequence shown here is derived from an EMBL/GenBank/DDBJ whole genome shotgun (WGS) entry which is preliminary data.</text>
</comment>
<proteinExistence type="predicted"/>
<evidence type="ECO:0000313" key="2">
    <source>
        <dbReference type="EMBL" id="MPN18908.1"/>
    </source>
</evidence>
<dbReference type="InterPro" id="IPR050570">
    <property type="entry name" value="Cell_wall_metabolism_enzyme"/>
</dbReference>
<dbReference type="PANTHER" id="PTHR21666:SF270">
    <property type="entry name" value="MUREIN HYDROLASE ACTIVATOR ENVC"/>
    <property type="match status" value="1"/>
</dbReference>
<dbReference type="EMBL" id="VSSQ01066342">
    <property type="protein sequence ID" value="MPN18908.1"/>
    <property type="molecule type" value="Genomic_DNA"/>
</dbReference>
<dbReference type="InterPro" id="IPR016047">
    <property type="entry name" value="M23ase_b-sheet_dom"/>
</dbReference>
<evidence type="ECO:0000259" key="1">
    <source>
        <dbReference type="Pfam" id="PF01551"/>
    </source>
</evidence>
<dbReference type="SUPFAM" id="SSF51261">
    <property type="entry name" value="Duplicated hybrid motif"/>
    <property type="match status" value="1"/>
</dbReference>
<dbReference type="AlphaFoldDB" id="A0A645FWK4"/>
<protein>
    <recommendedName>
        <fullName evidence="1">M23ase beta-sheet core domain-containing protein</fullName>
    </recommendedName>
</protein>
<name>A0A645FWK4_9ZZZZ</name>
<dbReference type="Pfam" id="PF01551">
    <property type="entry name" value="Peptidase_M23"/>
    <property type="match status" value="1"/>
</dbReference>
<dbReference type="GO" id="GO:0004222">
    <property type="term" value="F:metalloendopeptidase activity"/>
    <property type="evidence" value="ECO:0007669"/>
    <property type="project" value="TreeGrafter"/>
</dbReference>
<feature type="domain" description="M23ase beta-sheet core" evidence="1">
    <location>
        <begin position="1"/>
        <end position="50"/>
    </location>
</feature>
<dbReference type="CDD" id="cd12797">
    <property type="entry name" value="M23_peptidase"/>
    <property type="match status" value="1"/>
</dbReference>
<dbReference type="PANTHER" id="PTHR21666">
    <property type="entry name" value="PEPTIDASE-RELATED"/>
    <property type="match status" value="1"/>
</dbReference>